<feature type="non-terminal residue" evidence="1">
    <location>
        <position position="1"/>
    </location>
</feature>
<evidence type="ECO:0000313" key="2">
    <source>
        <dbReference type="Proteomes" id="UP000789901"/>
    </source>
</evidence>
<reference evidence="1 2" key="1">
    <citation type="submission" date="2021-06" db="EMBL/GenBank/DDBJ databases">
        <authorList>
            <person name="Kallberg Y."/>
            <person name="Tangrot J."/>
            <person name="Rosling A."/>
        </authorList>
    </citation>
    <scope>NUCLEOTIDE SEQUENCE [LARGE SCALE GENOMIC DNA]</scope>
    <source>
        <strain evidence="1 2">120-4 pot B 10/14</strain>
    </source>
</reference>
<evidence type="ECO:0000313" key="1">
    <source>
        <dbReference type="EMBL" id="CAG8847563.1"/>
    </source>
</evidence>
<keyword evidence="2" id="KW-1185">Reference proteome</keyword>
<sequence>NDKDQKKKKSRLDIRNKIDRLENNRIKGKGIVSKIYDDFVIEVTKNIKNNYRDDKKKMNI</sequence>
<name>A0ABN7X406_GIGMA</name>
<gene>
    <name evidence="1" type="ORF">GMARGA_LOCUS38737</name>
</gene>
<accession>A0ABN7X406</accession>
<dbReference type="Proteomes" id="UP000789901">
    <property type="component" value="Unassembled WGS sequence"/>
</dbReference>
<protein>
    <submittedName>
        <fullName evidence="1">34424_t:CDS:1</fullName>
    </submittedName>
</protein>
<dbReference type="EMBL" id="CAJVQB010088243">
    <property type="protein sequence ID" value="CAG8847563.1"/>
    <property type="molecule type" value="Genomic_DNA"/>
</dbReference>
<proteinExistence type="predicted"/>
<comment type="caution">
    <text evidence="1">The sequence shown here is derived from an EMBL/GenBank/DDBJ whole genome shotgun (WGS) entry which is preliminary data.</text>
</comment>
<feature type="non-terminal residue" evidence="1">
    <location>
        <position position="60"/>
    </location>
</feature>
<organism evidence="1 2">
    <name type="scientific">Gigaspora margarita</name>
    <dbReference type="NCBI Taxonomy" id="4874"/>
    <lineage>
        <taxon>Eukaryota</taxon>
        <taxon>Fungi</taxon>
        <taxon>Fungi incertae sedis</taxon>
        <taxon>Mucoromycota</taxon>
        <taxon>Glomeromycotina</taxon>
        <taxon>Glomeromycetes</taxon>
        <taxon>Diversisporales</taxon>
        <taxon>Gigasporaceae</taxon>
        <taxon>Gigaspora</taxon>
    </lineage>
</organism>